<name>A0A220UTJ9_9GAMM</name>
<keyword evidence="3" id="KW-1185">Reference proteome</keyword>
<feature type="domain" description="Cytochrome P460" evidence="1">
    <location>
        <begin position="52"/>
        <end position="147"/>
    </location>
</feature>
<organism evidence="2 3">
    <name type="scientific">Shewanella bicestrii</name>
    <dbReference type="NCBI Taxonomy" id="2018305"/>
    <lineage>
        <taxon>Bacteria</taxon>
        <taxon>Pseudomonadati</taxon>
        <taxon>Pseudomonadota</taxon>
        <taxon>Gammaproteobacteria</taxon>
        <taxon>Alteromonadales</taxon>
        <taxon>Shewanellaceae</taxon>
        <taxon>Shewanella</taxon>
    </lineage>
</organism>
<dbReference type="Gene3D" id="3.50.70.20">
    <property type="entry name" value="Cytochrome P460"/>
    <property type="match status" value="1"/>
</dbReference>
<dbReference type="InterPro" id="IPR032033">
    <property type="entry name" value="Cytochrome_P460"/>
</dbReference>
<sequence length="157" mass="17732">MTKRLMSVAFVGTVALVGTYTIWPTNIISPANAAEEMQAVTFPELEKLVHYTTVRRGRTREHMLTTQSALDAIQAGEPVPTGTHVVLVDFQSDELARYLVSEKTGDAPGDWSYQAFTPDRTFKMDDESPARCYSCHQSRESRQYMFTYNDAKSRLVK</sequence>
<dbReference type="Pfam" id="PF16694">
    <property type="entry name" value="Cytochrome_P460"/>
    <property type="match status" value="1"/>
</dbReference>
<dbReference type="InterPro" id="IPR038142">
    <property type="entry name" value="Cytochrome_P460_sp"/>
</dbReference>
<dbReference type="KEGG" id="sbj:CF168_09620"/>
<protein>
    <recommendedName>
        <fullName evidence="1">Cytochrome P460 domain-containing protein</fullName>
    </recommendedName>
</protein>
<dbReference type="EMBL" id="CP022358">
    <property type="protein sequence ID" value="ASK71261.1"/>
    <property type="molecule type" value="Genomic_DNA"/>
</dbReference>
<accession>A0A220UTJ9</accession>
<dbReference type="Proteomes" id="UP000198367">
    <property type="component" value="Chromosome"/>
</dbReference>
<evidence type="ECO:0000313" key="3">
    <source>
        <dbReference type="Proteomes" id="UP000198367"/>
    </source>
</evidence>
<dbReference type="AlphaFoldDB" id="A0A220UTJ9"/>
<proteinExistence type="predicted"/>
<gene>
    <name evidence="2" type="ORF">CF168_09620</name>
</gene>
<reference evidence="2 3" key="1">
    <citation type="submission" date="2017-07" db="EMBL/GenBank/DDBJ databases">
        <title>Phenotypical and genomic characterization of a clinical isolate of Shewanella bicestrii sp. nov. producing an extended-spectrum beta-lactamase and a new oxacillinase variant.</title>
        <authorList>
            <person name="Jousset A.B."/>
            <person name="Bonnin R.A."/>
            <person name="Girlich D."/>
            <person name="Dabos L."/>
            <person name="Potron A."/>
            <person name="Dortet L."/>
            <person name="Glaser P."/>
            <person name="Naas T."/>
        </authorList>
    </citation>
    <scope>NUCLEOTIDE SEQUENCE [LARGE SCALE GENOMIC DNA]</scope>
    <source>
        <strain evidence="2 3">JAB-1</strain>
    </source>
</reference>
<evidence type="ECO:0000259" key="1">
    <source>
        <dbReference type="Pfam" id="PF16694"/>
    </source>
</evidence>
<evidence type="ECO:0000313" key="2">
    <source>
        <dbReference type="EMBL" id="ASK71261.1"/>
    </source>
</evidence>
<dbReference type="CDD" id="cd20716">
    <property type="entry name" value="cyt_P460_fam"/>
    <property type="match status" value="1"/>
</dbReference>